<dbReference type="EnsemblProtists" id="EOD38904">
    <property type="protein sequence ID" value="EOD38904"/>
    <property type="gene ID" value="EMIHUDRAFT_466755"/>
</dbReference>
<dbReference type="Proteomes" id="UP000013827">
    <property type="component" value="Unassembled WGS sequence"/>
</dbReference>
<evidence type="ECO:0000313" key="2">
    <source>
        <dbReference type="EnsemblProtists" id="EOD38904"/>
    </source>
</evidence>
<keyword evidence="1" id="KW-1133">Transmembrane helix</keyword>
<dbReference type="PaxDb" id="2903-EOD38904"/>
<sequence length="405" mass="41058">MPSTATTLTVLTVNFACRDVAPLSGCDNCATRFGLIADAISGTNLSAYSGLPDLDSVDVVIAQELGTAAENFADVTAALSARGFVHSTGDPAPTAADPQCADAPGPLFDLADKQGFVTAEDIRTYQMSEIAAFKDSVAAALGGDFNEDAYAAAAASATPDCSLITDQLTVQKMGAVGLDLPAACAAGAIGPYTWDTSTNDLAAIFSDGESYEASVAASAAVIVLLDYLVYSSSSDGALTGQAPPKEVSTLRAADAWAGVFCESDIFGTLAPSAPGTAHALTDHNIVTATFALPAAGGGGGAAAATAAFEAAAACGQEGAVCFYDTNCCEAAFSWTGVEQHCVYYECTPDDDDFAQWLVIALPLLGGVLLLACCGAALCYWRRRRRAAGKPAAEASRGEAVIGEAA</sequence>
<name>A0A0D3KT19_EMIH1</name>
<evidence type="ECO:0000313" key="3">
    <source>
        <dbReference type="Proteomes" id="UP000013827"/>
    </source>
</evidence>
<evidence type="ECO:0000256" key="1">
    <source>
        <dbReference type="SAM" id="Phobius"/>
    </source>
</evidence>
<dbReference type="AlphaFoldDB" id="A0A0D3KT19"/>
<dbReference type="KEGG" id="ehx:EMIHUDRAFT_466755"/>
<reference evidence="3" key="1">
    <citation type="journal article" date="2013" name="Nature">
        <title>Pan genome of the phytoplankton Emiliania underpins its global distribution.</title>
        <authorList>
            <person name="Read B.A."/>
            <person name="Kegel J."/>
            <person name="Klute M.J."/>
            <person name="Kuo A."/>
            <person name="Lefebvre S.C."/>
            <person name="Maumus F."/>
            <person name="Mayer C."/>
            <person name="Miller J."/>
            <person name="Monier A."/>
            <person name="Salamov A."/>
            <person name="Young J."/>
            <person name="Aguilar M."/>
            <person name="Claverie J.M."/>
            <person name="Frickenhaus S."/>
            <person name="Gonzalez K."/>
            <person name="Herman E.K."/>
            <person name="Lin Y.C."/>
            <person name="Napier J."/>
            <person name="Ogata H."/>
            <person name="Sarno A.F."/>
            <person name="Shmutz J."/>
            <person name="Schroeder D."/>
            <person name="de Vargas C."/>
            <person name="Verret F."/>
            <person name="von Dassow P."/>
            <person name="Valentin K."/>
            <person name="Van de Peer Y."/>
            <person name="Wheeler G."/>
            <person name="Dacks J.B."/>
            <person name="Delwiche C.F."/>
            <person name="Dyhrman S.T."/>
            <person name="Glockner G."/>
            <person name="John U."/>
            <person name="Richards T."/>
            <person name="Worden A.Z."/>
            <person name="Zhang X."/>
            <person name="Grigoriev I.V."/>
            <person name="Allen A.E."/>
            <person name="Bidle K."/>
            <person name="Borodovsky M."/>
            <person name="Bowler C."/>
            <person name="Brownlee C."/>
            <person name="Cock J.M."/>
            <person name="Elias M."/>
            <person name="Gladyshev V.N."/>
            <person name="Groth M."/>
            <person name="Guda C."/>
            <person name="Hadaegh A."/>
            <person name="Iglesias-Rodriguez M.D."/>
            <person name="Jenkins J."/>
            <person name="Jones B.M."/>
            <person name="Lawson T."/>
            <person name="Leese F."/>
            <person name="Lindquist E."/>
            <person name="Lobanov A."/>
            <person name="Lomsadze A."/>
            <person name="Malik S.B."/>
            <person name="Marsh M.E."/>
            <person name="Mackinder L."/>
            <person name="Mock T."/>
            <person name="Mueller-Roeber B."/>
            <person name="Pagarete A."/>
            <person name="Parker M."/>
            <person name="Probert I."/>
            <person name="Quesneville H."/>
            <person name="Raines C."/>
            <person name="Rensing S.A."/>
            <person name="Riano-Pachon D.M."/>
            <person name="Richier S."/>
            <person name="Rokitta S."/>
            <person name="Shiraiwa Y."/>
            <person name="Soanes D.M."/>
            <person name="van der Giezen M."/>
            <person name="Wahlund T.M."/>
            <person name="Williams B."/>
            <person name="Wilson W."/>
            <person name="Wolfe G."/>
            <person name="Wurch L.L."/>
        </authorList>
    </citation>
    <scope>NUCLEOTIDE SEQUENCE</scope>
</reference>
<dbReference type="HOGENOM" id="CLU_644699_0_0_1"/>
<keyword evidence="1" id="KW-0472">Membrane</keyword>
<feature type="transmembrane region" description="Helical" evidence="1">
    <location>
        <begin position="356"/>
        <end position="380"/>
    </location>
</feature>
<dbReference type="RefSeq" id="XP_005791333.1">
    <property type="nucleotide sequence ID" value="XM_005791276.1"/>
</dbReference>
<accession>A0A0D3KT19</accession>
<organism evidence="2 3">
    <name type="scientific">Emiliania huxleyi (strain CCMP1516)</name>
    <dbReference type="NCBI Taxonomy" id="280463"/>
    <lineage>
        <taxon>Eukaryota</taxon>
        <taxon>Haptista</taxon>
        <taxon>Haptophyta</taxon>
        <taxon>Prymnesiophyceae</taxon>
        <taxon>Isochrysidales</taxon>
        <taxon>Noelaerhabdaceae</taxon>
        <taxon>Emiliania</taxon>
    </lineage>
</organism>
<protein>
    <recommendedName>
        <fullName evidence="4">Endonuclease/exonuclease/phosphatase domain-containing protein</fullName>
    </recommendedName>
</protein>
<evidence type="ECO:0008006" key="4">
    <source>
        <dbReference type="Google" id="ProtNLM"/>
    </source>
</evidence>
<dbReference type="GeneID" id="17284175"/>
<reference evidence="2" key="2">
    <citation type="submission" date="2024-10" db="UniProtKB">
        <authorList>
            <consortium name="EnsemblProtists"/>
        </authorList>
    </citation>
    <scope>IDENTIFICATION</scope>
</reference>
<proteinExistence type="predicted"/>
<keyword evidence="1" id="KW-0812">Transmembrane</keyword>
<keyword evidence="3" id="KW-1185">Reference proteome</keyword>